<dbReference type="PANTHER" id="PTHR41248">
    <property type="entry name" value="NORD PROTEIN"/>
    <property type="match status" value="1"/>
</dbReference>
<dbReference type="InterPro" id="IPR002035">
    <property type="entry name" value="VWF_A"/>
</dbReference>
<feature type="compositionally biased region" description="Basic and acidic residues" evidence="1">
    <location>
        <begin position="274"/>
        <end position="288"/>
    </location>
</feature>
<dbReference type="EMBL" id="JAMKBJ010000001">
    <property type="protein sequence ID" value="MCZ8535884.1"/>
    <property type="molecule type" value="Genomic_DNA"/>
</dbReference>
<dbReference type="CDD" id="cd01454">
    <property type="entry name" value="vWA_norD_type"/>
    <property type="match status" value="1"/>
</dbReference>
<dbReference type="SMART" id="SM00327">
    <property type="entry name" value="VWA"/>
    <property type="match status" value="1"/>
</dbReference>
<dbReference type="SUPFAM" id="SSF53300">
    <property type="entry name" value="vWA-like"/>
    <property type="match status" value="1"/>
</dbReference>
<evidence type="ECO:0000313" key="3">
    <source>
        <dbReference type="EMBL" id="MCZ8535884.1"/>
    </source>
</evidence>
<organism evidence="3 4">
    <name type="scientific">Paenisporosarcina quisquiliarum</name>
    <dbReference type="NCBI Taxonomy" id="365346"/>
    <lineage>
        <taxon>Bacteria</taxon>
        <taxon>Bacillati</taxon>
        <taxon>Bacillota</taxon>
        <taxon>Bacilli</taxon>
        <taxon>Bacillales</taxon>
        <taxon>Caryophanaceae</taxon>
        <taxon>Paenisporosarcina</taxon>
    </lineage>
</organism>
<evidence type="ECO:0000256" key="1">
    <source>
        <dbReference type="SAM" id="MobiDB-lite"/>
    </source>
</evidence>
<proteinExistence type="predicted"/>
<evidence type="ECO:0000313" key="4">
    <source>
        <dbReference type="Proteomes" id="UP001152173"/>
    </source>
</evidence>
<protein>
    <recommendedName>
        <fullName evidence="2">VWFA domain-containing protein</fullName>
    </recommendedName>
</protein>
<evidence type="ECO:0000259" key="2">
    <source>
        <dbReference type="SMART" id="SM00327"/>
    </source>
</evidence>
<dbReference type="PANTHER" id="PTHR41248:SF1">
    <property type="entry name" value="NORD PROTEIN"/>
    <property type="match status" value="1"/>
</dbReference>
<reference evidence="3" key="1">
    <citation type="submission" date="2022-05" db="EMBL/GenBank/DDBJ databases">
        <authorList>
            <person name="Colautti A."/>
            <person name="Iacumin L."/>
        </authorList>
    </citation>
    <scope>NUCLEOTIDE SEQUENCE</scope>
    <source>
        <strain evidence="3">SK 55</strain>
    </source>
</reference>
<accession>A0A9X3LGD7</accession>
<dbReference type="AlphaFoldDB" id="A0A9X3LGD7"/>
<dbReference type="RefSeq" id="WP_269924987.1">
    <property type="nucleotide sequence ID" value="NZ_JAMKBJ010000001.1"/>
</dbReference>
<feature type="compositionally biased region" description="Polar residues" evidence="1">
    <location>
        <begin position="307"/>
        <end position="317"/>
    </location>
</feature>
<name>A0A9X3LGD7_9BACL</name>
<sequence length="630" mass="73105">MSSVNRFIQFNNETINAKRMIQLEQLARALSRTPYLTLTVRKLMEFRPKEGAISISHFWQHRDPEVEQNGQLSDLYLLTAGYWRHFNLSSWNRYKKEVMQFPLKEFAMQLALSAEEFRLSNLIRQERPGTDKAFSVREDVYTTYHEQQMNVNLNKGFISDSLFNYLYLSLRKGSQTVIINDDIPGYFQRILSKWQFIYDAKSTADCCKICLDILYSLEEELTKDLTHTFLTIHENLLLLAYEAKAQHQIDQQNSDEQPIQDSIEEMFRAWHRESEKQAGPHMEFDLTKGNKGNTDNGRFEEGDDANEIQSEGVGSSHSNKKSKQDAQMNGKSEKKSTKHSGERFGDEHQFVTIEEKRIVPKEFSSLKNNILTIRAEQKPYVKAFTKEMRKRIDQKMENKRSNLTKGRLTPNLTSLLTEQRPKPFYKKNNPSLPLDAVFGLLVDSSASMIDKMDETKKAVLLFHDVLRDLGIRHDIVSYYEDAYEASEHEQPNSFLFCHQVEDGIKDHAAEILSLEAHEDNRDGLAIRWMAERLHKRPEKNKFLLLFSDGEPSAYGYAANGIVDTAEAVIESEKKGIHILHLYLSTAQPVEEQLQLFKMMFGPRTATARNVDEFTTQTLRLLRRMLFLIVK</sequence>
<feature type="domain" description="VWFA" evidence="2">
    <location>
        <begin position="435"/>
        <end position="618"/>
    </location>
</feature>
<feature type="region of interest" description="Disordered" evidence="1">
    <location>
        <begin position="274"/>
        <end position="348"/>
    </location>
</feature>
<dbReference type="Gene3D" id="3.40.50.410">
    <property type="entry name" value="von Willebrand factor, type A domain"/>
    <property type="match status" value="1"/>
</dbReference>
<keyword evidence="4" id="KW-1185">Reference proteome</keyword>
<feature type="compositionally biased region" description="Basic and acidic residues" evidence="1">
    <location>
        <begin position="331"/>
        <end position="348"/>
    </location>
</feature>
<dbReference type="Proteomes" id="UP001152173">
    <property type="component" value="Unassembled WGS sequence"/>
</dbReference>
<comment type="caution">
    <text evidence="3">The sequence shown here is derived from an EMBL/GenBank/DDBJ whole genome shotgun (WGS) entry which is preliminary data.</text>
</comment>
<dbReference type="InterPro" id="IPR051928">
    <property type="entry name" value="NorD/CobT"/>
</dbReference>
<dbReference type="InterPro" id="IPR036465">
    <property type="entry name" value="vWFA_dom_sf"/>
</dbReference>
<gene>
    <name evidence="3" type="ORF">M9R32_01610</name>
</gene>